<dbReference type="PRINTS" id="PR00723">
    <property type="entry name" value="SUBTILISIN"/>
</dbReference>
<dbReference type="InterPro" id="IPR035986">
    <property type="entry name" value="PKD_dom_sf"/>
</dbReference>
<evidence type="ECO:0000256" key="6">
    <source>
        <dbReference type="SAM" id="MobiDB-lite"/>
    </source>
</evidence>
<proteinExistence type="inferred from homology"/>
<gene>
    <name evidence="9" type="ORF">CLV83_0490</name>
</gene>
<dbReference type="GO" id="GO:0004252">
    <property type="term" value="F:serine-type endopeptidase activity"/>
    <property type="evidence" value="ECO:0007669"/>
    <property type="project" value="UniProtKB-UniRule"/>
</dbReference>
<evidence type="ECO:0000256" key="4">
    <source>
        <dbReference type="ARBA" id="ARBA00022825"/>
    </source>
</evidence>
<dbReference type="EMBL" id="SMFU01000007">
    <property type="protein sequence ID" value="TCK08411.1"/>
    <property type="molecule type" value="Genomic_DNA"/>
</dbReference>
<dbReference type="GO" id="GO:0006508">
    <property type="term" value="P:proteolysis"/>
    <property type="evidence" value="ECO:0007669"/>
    <property type="project" value="UniProtKB-KW"/>
</dbReference>
<feature type="compositionally biased region" description="Acidic residues" evidence="6">
    <location>
        <begin position="537"/>
        <end position="547"/>
    </location>
</feature>
<dbReference type="InterPro" id="IPR050131">
    <property type="entry name" value="Peptidase_S8_subtilisin-like"/>
</dbReference>
<dbReference type="PROSITE" id="PS51892">
    <property type="entry name" value="SUBTILASE"/>
    <property type="match status" value="1"/>
</dbReference>
<feature type="active site" description="Charge relay system" evidence="5">
    <location>
        <position position="344"/>
    </location>
</feature>
<sequence length="547" mass="56618">MNVVARLVSVFLLGCSTLAFAAPERAAAENAKAPFIRGQIVVDEDSKRYPRSEVIKYLPLSGLTVLAVEPGEELAALARERRLGRKAMLNTRVQAFAATNDPFASYQWNMERIQAQTAWEVSTGAGIVVAVLDTGLNPGGADGIGCVVNPPDNDIVNQDSDAFDGNGHGTHVSGTIAQKTNNAVGVVGLAYGACILPVKVLSDSGSGGMADIAEGIRYAVDNGAKVINMSLGVSARARITGDPIVDPALEYAFTNNVVVVAAAGNDGFKRNVSYPAINANTIAVGATGYDDAIAPYSNQGAGLNIVAPGGNNNQDLNADGFADGILQEVYSGTEWGYYFYQGTSMASPHVAAAAAILLADEPNLSPSQVLDRLRGSALDLGARGYDSTFGDGLIQVADALGGGSSVSGNSAPQALFEYACVDLRCEFTSTSQDYDGSIVEYAWDFGDGATDNVAAPSHDYSAADSYDVRLTVLDNEGASDSVVQTVLVVNPSAGCIDADGDGYCSVATGGGDCDDTTSDIYPGHPDKGGRWGRDGLDNDCDGEPDNG</sequence>
<keyword evidence="2 5" id="KW-0645">Protease</keyword>
<dbReference type="PANTHER" id="PTHR43806:SF11">
    <property type="entry name" value="CEREVISIN-RELATED"/>
    <property type="match status" value="1"/>
</dbReference>
<keyword evidence="7" id="KW-0732">Signal</keyword>
<dbReference type="Proteomes" id="UP000294546">
    <property type="component" value="Unassembled WGS sequence"/>
</dbReference>
<dbReference type="AlphaFoldDB" id="A0A4R1GMG9"/>
<dbReference type="Gene3D" id="3.40.50.200">
    <property type="entry name" value="Peptidase S8/S53 domain"/>
    <property type="match status" value="1"/>
</dbReference>
<comment type="caution">
    <text evidence="9">The sequence shown here is derived from an EMBL/GenBank/DDBJ whole genome shotgun (WGS) entry which is preliminary data.</text>
</comment>
<dbReference type="SUPFAM" id="SSF49299">
    <property type="entry name" value="PKD domain"/>
    <property type="match status" value="1"/>
</dbReference>
<feature type="active site" description="Charge relay system" evidence="5">
    <location>
        <position position="168"/>
    </location>
</feature>
<dbReference type="PROSITE" id="PS50093">
    <property type="entry name" value="PKD"/>
    <property type="match status" value="1"/>
</dbReference>
<evidence type="ECO:0000256" key="7">
    <source>
        <dbReference type="SAM" id="SignalP"/>
    </source>
</evidence>
<organism evidence="9 10">
    <name type="scientific">Marinobacterium mangrovicola</name>
    <dbReference type="NCBI Taxonomy" id="1476959"/>
    <lineage>
        <taxon>Bacteria</taxon>
        <taxon>Pseudomonadati</taxon>
        <taxon>Pseudomonadota</taxon>
        <taxon>Gammaproteobacteria</taxon>
        <taxon>Oceanospirillales</taxon>
        <taxon>Oceanospirillaceae</taxon>
        <taxon>Marinobacterium</taxon>
    </lineage>
</organism>
<dbReference type="OrthoDB" id="9790784at2"/>
<evidence type="ECO:0000256" key="5">
    <source>
        <dbReference type="PROSITE-ProRule" id="PRU01240"/>
    </source>
</evidence>
<feature type="domain" description="PKD" evidence="8">
    <location>
        <begin position="436"/>
        <end position="488"/>
    </location>
</feature>
<dbReference type="InterPro" id="IPR015500">
    <property type="entry name" value="Peptidase_S8_subtilisin-rel"/>
</dbReference>
<feature type="chain" id="PRO_5020986909" evidence="7">
    <location>
        <begin position="22"/>
        <end position="547"/>
    </location>
</feature>
<evidence type="ECO:0000256" key="2">
    <source>
        <dbReference type="ARBA" id="ARBA00022670"/>
    </source>
</evidence>
<dbReference type="InterPro" id="IPR036852">
    <property type="entry name" value="Peptidase_S8/S53_dom_sf"/>
</dbReference>
<dbReference type="CDD" id="cd00146">
    <property type="entry name" value="PKD"/>
    <property type="match status" value="1"/>
</dbReference>
<comment type="similarity">
    <text evidence="1 5">Belongs to the peptidase S8 family.</text>
</comment>
<name>A0A4R1GMG9_9GAMM</name>
<evidence type="ECO:0000259" key="8">
    <source>
        <dbReference type="PROSITE" id="PS50093"/>
    </source>
</evidence>
<dbReference type="InterPro" id="IPR013783">
    <property type="entry name" value="Ig-like_fold"/>
</dbReference>
<evidence type="ECO:0000313" key="10">
    <source>
        <dbReference type="Proteomes" id="UP000294546"/>
    </source>
</evidence>
<reference evidence="9 10" key="1">
    <citation type="submission" date="2019-03" db="EMBL/GenBank/DDBJ databases">
        <title>Genomic Encyclopedia of Archaeal and Bacterial Type Strains, Phase II (KMG-II): from individual species to whole genera.</title>
        <authorList>
            <person name="Goeker M."/>
        </authorList>
    </citation>
    <scope>NUCLEOTIDE SEQUENCE [LARGE SCALE GENOMIC DNA]</scope>
    <source>
        <strain evidence="9 10">DSM 27697</strain>
    </source>
</reference>
<dbReference type="RefSeq" id="WP_132287009.1">
    <property type="nucleotide sequence ID" value="NZ_SMFU01000007.1"/>
</dbReference>
<dbReference type="Pfam" id="PF18911">
    <property type="entry name" value="PKD_4"/>
    <property type="match status" value="1"/>
</dbReference>
<evidence type="ECO:0000256" key="3">
    <source>
        <dbReference type="ARBA" id="ARBA00022801"/>
    </source>
</evidence>
<accession>A0A4R1GMG9</accession>
<dbReference type="Gene3D" id="2.60.40.10">
    <property type="entry name" value="Immunoglobulins"/>
    <property type="match status" value="1"/>
</dbReference>
<dbReference type="PANTHER" id="PTHR43806">
    <property type="entry name" value="PEPTIDASE S8"/>
    <property type="match status" value="1"/>
</dbReference>
<feature type="active site" description="Charge relay system" evidence="5">
    <location>
        <position position="133"/>
    </location>
</feature>
<keyword evidence="3 5" id="KW-0378">Hydrolase</keyword>
<feature type="compositionally biased region" description="Basic and acidic residues" evidence="6">
    <location>
        <begin position="524"/>
        <end position="536"/>
    </location>
</feature>
<evidence type="ECO:0000313" key="9">
    <source>
        <dbReference type="EMBL" id="TCK08411.1"/>
    </source>
</evidence>
<feature type="region of interest" description="Disordered" evidence="6">
    <location>
        <begin position="515"/>
        <end position="547"/>
    </location>
</feature>
<dbReference type="PROSITE" id="PS00138">
    <property type="entry name" value="SUBTILASE_SER"/>
    <property type="match status" value="1"/>
</dbReference>
<dbReference type="SMART" id="SM00089">
    <property type="entry name" value="PKD"/>
    <property type="match status" value="1"/>
</dbReference>
<dbReference type="SUPFAM" id="SSF52743">
    <property type="entry name" value="Subtilisin-like"/>
    <property type="match status" value="1"/>
</dbReference>
<keyword evidence="10" id="KW-1185">Reference proteome</keyword>
<dbReference type="InterPro" id="IPR022409">
    <property type="entry name" value="PKD/Chitinase_dom"/>
</dbReference>
<protein>
    <submittedName>
        <fullName evidence="9">Subtilisin family serine protease</fullName>
    </submittedName>
</protein>
<dbReference type="Pfam" id="PF00082">
    <property type="entry name" value="Peptidase_S8"/>
    <property type="match status" value="1"/>
</dbReference>
<dbReference type="InterPro" id="IPR000601">
    <property type="entry name" value="PKD_dom"/>
</dbReference>
<evidence type="ECO:0000256" key="1">
    <source>
        <dbReference type="ARBA" id="ARBA00011073"/>
    </source>
</evidence>
<feature type="signal peptide" evidence="7">
    <location>
        <begin position="1"/>
        <end position="21"/>
    </location>
</feature>
<keyword evidence="4 5" id="KW-0720">Serine protease</keyword>
<dbReference type="InterPro" id="IPR000209">
    <property type="entry name" value="Peptidase_S8/S53_dom"/>
</dbReference>
<dbReference type="InterPro" id="IPR023828">
    <property type="entry name" value="Peptidase_S8_Ser-AS"/>
</dbReference>